<dbReference type="Pfam" id="PF14598">
    <property type="entry name" value="PAS_11"/>
    <property type="match status" value="1"/>
</dbReference>
<feature type="region of interest" description="Disordered" evidence="9">
    <location>
        <begin position="510"/>
        <end position="565"/>
    </location>
</feature>
<dbReference type="GO" id="GO:0045944">
    <property type="term" value="P:positive regulation of transcription by RNA polymerase II"/>
    <property type="evidence" value="ECO:0007669"/>
    <property type="project" value="UniProtKB-ARBA"/>
</dbReference>
<feature type="compositionally biased region" description="Polar residues" evidence="9">
    <location>
        <begin position="413"/>
        <end position="423"/>
    </location>
</feature>
<dbReference type="EMBL" id="KC885976">
    <property type="protein sequence ID" value="AGV28723.1"/>
    <property type="molecule type" value="mRNA"/>
</dbReference>
<evidence type="ECO:0000256" key="3">
    <source>
        <dbReference type="ARBA" id="ARBA00023108"/>
    </source>
</evidence>
<protein>
    <submittedName>
        <fullName evidence="12">Clock 1-4</fullName>
    </submittedName>
</protein>
<dbReference type="SMART" id="SM00353">
    <property type="entry name" value="HLH"/>
    <property type="match status" value="1"/>
</dbReference>
<evidence type="ECO:0000256" key="7">
    <source>
        <dbReference type="ARBA" id="ARBA00023242"/>
    </source>
</evidence>
<feature type="compositionally biased region" description="Low complexity" evidence="9">
    <location>
        <begin position="219"/>
        <end position="229"/>
    </location>
</feature>
<feature type="domain" description="BHLH" evidence="11">
    <location>
        <begin position="12"/>
        <end position="62"/>
    </location>
</feature>
<dbReference type="Pfam" id="PF00010">
    <property type="entry name" value="HLH"/>
    <property type="match status" value="1"/>
</dbReference>
<dbReference type="GO" id="GO:0046983">
    <property type="term" value="F:protein dimerization activity"/>
    <property type="evidence" value="ECO:0007669"/>
    <property type="project" value="InterPro"/>
</dbReference>
<feature type="domain" description="PAS" evidence="10">
    <location>
        <begin position="85"/>
        <end position="150"/>
    </location>
</feature>
<organism evidence="12">
    <name type="scientific">Eurydice pulchra</name>
    <name type="common">Speckled sea louse</name>
    <dbReference type="NCBI Taxonomy" id="155694"/>
    <lineage>
        <taxon>Eukaryota</taxon>
        <taxon>Metazoa</taxon>
        <taxon>Ecdysozoa</taxon>
        <taxon>Arthropoda</taxon>
        <taxon>Crustacea</taxon>
        <taxon>Multicrustacea</taxon>
        <taxon>Malacostraca</taxon>
        <taxon>Eumalacostraca</taxon>
        <taxon>Peracarida</taxon>
        <taxon>Isopoda</taxon>
        <taxon>Cirolanidae</taxon>
        <taxon>Eurydice</taxon>
    </lineage>
</organism>
<dbReference type="InterPro" id="IPR047230">
    <property type="entry name" value="CLOCK-like"/>
</dbReference>
<evidence type="ECO:0000256" key="2">
    <source>
        <dbReference type="ARBA" id="ARBA00023015"/>
    </source>
</evidence>
<dbReference type="GO" id="GO:1990513">
    <property type="term" value="C:CLOCK-BMAL transcription complex"/>
    <property type="evidence" value="ECO:0007669"/>
    <property type="project" value="TreeGrafter"/>
</dbReference>
<evidence type="ECO:0000256" key="1">
    <source>
        <dbReference type="ARBA" id="ARBA00022737"/>
    </source>
</evidence>
<accession>T2C9E5</accession>
<feature type="region of interest" description="Disordered" evidence="9">
    <location>
        <begin position="743"/>
        <end position="771"/>
    </location>
</feature>
<dbReference type="GO" id="GO:0005737">
    <property type="term" value="C:cytoplasm"/>
    <property type="evidence" value="ECO:0007669"/>
    <property type="project" value="InterPro"/>
</dbReference>
<dbReference type="PROSITE" id="PS50112">
    <property type="entry name" value="PAS"/>
    <property type="match status" value="2"/>
</dbReference>
<dbReference type="PRINTS" id="PR00785">
    <property type="entry name" value="NCTRNSLOCATR"/>
</dbReference>
<name>T2C9E5_EURPU</name>
<dbReference type="Gene3D" id="4.10.280.10">
    <property type="entry name" value="Helix-loop-helix DNA-binding domain"/>
    <property type="match status" value="1"/>
</dbReference>
<feature type="coiled-coil region" evidence="8">
    <location>
        <begin position="582"/>
        <end position="609"/>
    </location>
</feature>
<keyword evidence="2" id="KW-0805">Transcription regulation</keyword>
<dbReference type="InterPro" id="IPR035965">
    <property type="entry name" value="PAS-like_dom_sf"/>
</dbReference>
<reference evidence="12" key="1">
    <citation type="journal article" date="2013" name="Curr. Biol.">
        <title>Dissociation of circadian and circatidal timekeeping in the marine crustacean Eurydice pulchra.</title>
        <authorList>
            <person name="Zhang L."/>
            <person name="Hastings M.H."/>
            <person name="Green E.W."/>
            <person name="Tauber E."/>
            <person name="Sladek M."/>
            <person name="Webster S.G."/>
            <person name="Kyriacou C.P."/>
            <person name="Wilcockson D.C."/>
        </authorList>
    </citation>
    <scope>NUCLEOTIDE SEQUENCE</scope>
</reference>
<evidence type="ECO:0000313" key="12">
    <source>
        <dbReference type="EMBL" id="AGV28723.1"/>
    </source>
</evidence>
<feature type="domain" description="PAS" evidence="10">
    <location>
        <begin position="283"/>
        <end position="330"/>
    </location>
</feature>
<evidence type="ECO:0000256" key="9">
    <source>
        <dbReference type="SAM" id="MobiDB-lite"/>
    </source>
</evidence>
<dbReference type="PANTHER" id="PTHR46055:SF3">
    <property type="entry name" value="CIRCADIAN LOCOMOTER OUTPUT CYCLES PROTEIN KAPUT"/>
    <property type="match status" value="1"/>
</dbReference>
<proteinExistence type="evidence at transcript level"/>
<keyword evidence="6" id="KW-0804">Transcription</keyword>
<keyword evidence="3" id="KW-0090">Biological rhythms</keyword>
<feature type="compositionally biased region" description="Polar residues" evidence="9">
    <location>
        <begin position="554"/>
        <end position="565"/>
    </location>
</feature>
<dbReference type="InterPro" id="IPR013767">
    <property type="entry name" value="PAS_fold"/>
</dbReference>
<dbReference type="SMART" id="SM00091">
    <property type="entry name" value="PAS"/>
    <property type="match status" value="2"/>
</dbReference>
<dbReference type="GO" id="GO:0000978">
    <property type="term" value="F:RNA polymerase II cis-regulatory region sequence-specific DNA binding"/>
    <property type="evidence" value="ECO:0007669"/>
    <property type="project" value="TreeGrafter"/>
</dbReference>
<evidence type="ECO:0000256" key="8">
    <source>
        <dbReference type="SAM" id="Coils"/>
    </source>
</evidence>
<feature type="region of interest" description="Disordered" evidence="9">
    <location>
        <begin position="626"/>
        <end position="657"/>
    </location>
</feature>
<feature type="region of interest" description="Disordered" evidence="9">
    <location>
        <begin position="219"/>
        <end position="241"/>
    </location>
</feature>
<dbReference type="SUPFAM" id="SSF47459">
    <property type="entry name" value="HLH, helix-loop-helix DNA-binding domain"/>
    <property type="match status" value="1"/>
</dbReference>
<dbReference type="InterPro" id="IPR001067">
    <property type="entry name" value="Nuc_translocat"/>
</dbReference>
<dbReference type="GO" id="GO:0032922">
    <property type="term" value="P:circadian regulation of gene expression"/>
    <property type="evidence" value="ECO:0007669"/>
    <property type="project" value="InterPro"/>
</dbReference>
<feature type="compositionally biased region" description="Low complexity" evidence="9">
    <location>
        <begin position="438"/>
        <end position="448"/>
    </location>
</feature>
<dbReference type="AlphaFoldDB" id="T2C9E5"/>
<keyword evidence="8" id="KW-0175">Coiled coil</keyword>
<feature type="region of interest" description="Disordered" evidence="9">
    <location>
        <begin position="379"/>
        <end position="490"/>
    </location>
</feature>
<feature type="compositionally biased region" description="Low complexity" evidence="9">
    <location>
        <begin position="745"/>
        <end position="771"/>
    </location>
</feature>
<dbReference type="PANTHER" id="PTHR46055">
    <property type="entry name" value="CIRCADIAN LOCOMOTER OUTPUT CYCLES PROTEIN KAPUT"/>
    <property type="match status" value="1"/>
</dbReference>
<evidence type="ECO:0000256" key="6">
    <source>
        <dbReference type="ARBA" id="ARBA00023163"/>
    </source>
</evidence>
<dbReference type="CDD" id="cd00130">
    <property type="entry name" value="PAS"/>
    <property type="match status" value="2"/>
</dbReference>
<feature type="compositionally biased region" description="Polar residues" evidence="9">
    <location>
        <begin position="526"/>
        <end position="544"/>
    </location>
</feature>
<keyword evidence="7" id="KW-0539">Nucleus</keyword>
<dbReference type="InterPro" id="IPR000014">
    <property type="entry name" value="PAS"/>
</dbReference>
<dbReference type="InterPro" id="IPR011598">
    <property type="entry name" value="bHLH_dom"/>
</dbReference>
<feature type="compositionally biased region" description="Polar residues" evidence="9">
    <location>
        <begin position="449"/>
        <end position="464"/>
    </location>
</feature>
<dbReference type="PROSITE" id="PS50888">
    <property type="entry name" value="BHLH"/>
    <property type="match status" value="1"/>
</dbReference>
<evidence type="ECO:0000256" key="5">
    <source>
        <dbReference type="ARBA" id="ARBA00023159"/>
    </source>
</evidence>
<evidence type="ECO:0000256" key="4">
    <source>
        <dbReference type="ARBA" id="ARBA00023125"/>
    </source>
</evidence>
<keyword evidence="5" id="KW-0010">Activator</keyword>
<keyword evidence="1" id="KW-0677">Repeat</keyword>
<dbReference type="SUPFAM" id="SSF55785">
    <property type="entry name" value="PYP-like sensor domain (PAS domain)"/>
    <property type="match status" value="2"/>
</dbReference>
<evidence type="ECO:0000259" key="10">
    <source>
        <dbReference type="PROSITE" id="PS50112"/>
    </source>
</evidence>
<feature type="compositionally biased region" description="Polar residues" evidence="9">
    <location>
        <begin position="638"/>
        <end position="657"/>
    </location>
</feature>
<dbReference type="GO" id="GO:0000981">
    <property type="term" value="F:DNA-binding transcription factor activity, RNA polymerase II-specific"/>
    <property type="evidence" value="ECO:0007669"/>
    <property type="project" value="InterPro"/>
</dbReference>
<feature type="compositionally biased region" description="Basic and acidic residues" evidence="9">
    <location>
        <begin position="387"/>
        <end position="400"/>
    </location>
</feature>
<keyword evidence="4" id="KW-0238">DNA-binding</keyword>
<dbReference type="Gene3D" id="3.30.450.20">
    <property type="entry name" value="PAS domain"/>
    <property type="match status" value="2"/>
</dbReference>
<evidence type="ECO:0000259" key="11">
    <source>
        <dbReference type="PROSITE" id="PS50888"/>
    </source>
</evidence>
<feature type="compositionally biased region" description="Low complexity" evidence="9">
    <location>
        <begin position="515"/>
        <end position="525"/>
    </location>
</feature>
<dbReference type="InterPro" id="IPR036638">
    <property type="entry name" value="HLH_DNA-bd_sf"/>
</dbReference>
<dbReference type="Pfam" id="PF00989">
    <property type="entry name" value="PAS"/>
    <property type="match status" value="1"/>
</dbReference>
<sequence length="771" mass="86780">MVDTEGDEEDDVKGKCRNLSEKKRRDQFNLLINELATMVSANNRKMDKSTVLKATIAFFKNQKETLKKCEGDEVREDWQPSFLSNEEFTHLMLEALDGFIMTLSRSGRILYTSESITPLLGHLPSEVTGSFLSDLMPAEEQNEVKRFLSNPALAPGMEACPEEYRERYTIAIHIQRGGMTPTAVPVYERIHLTGYFERYKCPSEDGVLDFSCSEAEDSSMSVGGTSRSSNPSPFTHSQHHSPEPTKIVFVAIARLEHPQLLRELIVLEPTKSEFTSRHSLEWKFLFLDHRAPTIIGYLPFEVLGTSGYDYYHVDDLEKVSECHEMLMKKGKGISCFYRFLTKGQQWIWLRSHYCITYHQWNSKPEFIVCTNTVVSYGNIKGNNQQNHSEREEKSDMEFESHSQPTSEGGGSFAPSSNEAASSTRGDETAGGLSMLTHQQQQQQTFLQQKSYRSTQQQMRVSIENSSSSCTSQPSHPPPQGTAGEGVDPLFQPQQMPLTKRQFQLQKLEAERDKLQQQQQQQQQQQYGSELQDQSASPASYNAMETSMMGGGAQASMNPSSMTQPTQGLRQSLFMTYEQQQLQDQLQKKHSELQRHILLQQEELRKVNQQLFMAQYGVNLQLIKGGGVPNHQQQQQQQYATQDENASPSSLYHASDGSNMGVVSGLSTRGMAPNLGSLHHVTGMPVNTSPMGYDQYVTTSSALGVQAQLPITHSVVAPSVQAIGFPSVAVPYELSQHQAQMLFSHQRQQPAANFQPQQPQHPQPQQQQQSQQ</sequence>